<organism evidence="1 2">
    <name type="scientific">Caenorhabditis japonica</name>
    <dbReference type="NCBI Taxonomy" id="281687"/>
    <lineage>
        <taxon>Eukaryota</taxon>
        <taxon>Metazoa</taxon>
        <taxon>Ecdysozoa</taxon>
        <taxon>Nematoda</taxon>
        <taxon>Chromadorea</taxon>
        <taxon>Rhabditida</taxon>
        <taxon>Rhabditina</taxon>
        <taxon>Rhabditomorpha</taxon>
        <taxon>Rhabditoidea</taxon>
        <taxon>Rhabditidae</taxon>
        <taxon>Peloderinae</taxon>
        <taxon>Caenorhabditis</taxon>
    </lineage>
</organism>
<keyword evidence="2" id="KW-1185">Reference proteome</keyword>
<reference evidence="2" key="1">
    <citation type="submission" date="2010-08" db="EMBL/GenBank/DDBJ databases">
        <authorList>
            <consortium name="Caenorhabditis japonica Sequencing Consortium"/>
            <person name="Wilson R.K."/>
        </authorList>
    </citation>
    <scope>NUCLEOTIDE SEQUENCE [LARGE SCALE GENOMIC DNA]</scope>
    <source>
        <strain evidence="2">DF5081</strain>
    </source>
</reference>
<evidence type="ECO:0000313" key="1">
    <source>
        <dbReference type="EnsemblMetazoa" id="CJA42495.1"/>
    </source>
</evidence>
<sequence length="137" mass="16406">MDLTPAERKTVYDLPWITSGDLEIDNEGRRRLPSRSHQKERMFIDKPKYPNNELYPLLEEQRHHHNFKPGERLYHFFQQEHHYLANRYKFKFGKKRPQHHVSLLIAAVTTDHENTASKFREEQNEEVPTSRAIAKAT</sequence>
<protein>
    <submittedName>
        <fullName evidence="1">Uncharacterized protein</fullName>
    </submittedName>
</protein>
<dbReference type="Proteomes" id="UP000005237">
    <property type="component" value="Unassembled WGS sequence"/>
</dbReference>
<accession>A0A8R1ERC0</accession>
<evidence type="ECO:0000313" key="2">
    <source>
        <dbReference type="Proteomes" id="UP000005237"/>
    </source>
</evidence>
<dbReference type="AlphaFoldDB" id="A0A8R1ERC0"/>
<reference evidence="1" key="2">
    <citation type="submission" date="2022-06" db="UniProtKB">
        <authorList>
            <consortium name="EnsemblMetazoa"/>
        </authorList>
    </citation>
    <scope>IDENTIFICATION</scope>
    <source>
        <strain evidence="1">DF5081</strain>
    </source>
</reference>
<dbReference type="EnsemblMetazoa" id="CJA42495.1">
    <property type="protein sequence ID" value="CJA42495.1"/>
    <property type="gene ID" value="WBGene00218343"/>
</dbReference>
<name>A0A8R1ERC0_CAEJA</name>
<proteinExistence type="predicted"/>